<comment type="caution">
    <text evidence="2">The sequence shown here is derived from an EMBL/GenBank/DDBJ whole genome shotgun (WGS) entry which is preliminary data.</text>
</comment>
<reference evidence="2 3" key="1">
    <citation type="submission" date="2023-10" db="EMBL/GenBank/DDBJ databases">
        <title>Draft genome sequence of Xylaria bambusicola isolate GMP-LS, the root and basal stem rot pathogen of sugarcane in Indonesia.</title>
        <authorList>
            <person name="Selvaraj P."/>
            <person name="Muralishankar V."/>
            <person name="Muruganantham S."/>
            <person name="Sp S."/>
            <person name="Haryani S."/>
            <person name="Lau K.J.X."/>
            <person name="Naqvi N.I."/>
        </authorList>
    </citation>
    <scope>NUCLEOTIDE SEQUENCE [LARGE SCALE GENOMIC DNA]</scope>
    <source>
        <strain evidence="2">GMP-LS</strain>
    </source>
</reference>
<name>A0AAN7UWP4_9PEZI</name>
<proteinExistence type="predicted"/>
<dbReference type="Pfam" id="PF07993">
    <property type="entry name" value="NAD_binding_4"/>
    <property type="match status" value="1"/>
</dbReference>
<dbReference type="InterPro" id="IPR013120">
    <property type="entry name" value="FAR_NAD-bd"/>
</dbReference>
<dbReference type="AlphaFoldDB" id="A0AAN7UWP4"/>
<accession>A0AAN7UWP4</accession>
<gene>
    <name evidence="2" type="ORF">RRF57_013392</name>
</gene>
<dbReference type="InterPro" id="IPR036291">
    <property type="entry name" value="NAD(P)-bd_dom_sf"/>
</dbReference>
<evidence type="ECO:0000313" key="3">
    <source>
        <dbReference type="Proteomes" id="UP001305414"/>
    </source>
</evidence>
<dbReference type="SUPFAM" id="SSF51735">
    <property type="entry name" value="NAD(P)-binding Rossmann-fold domains"/>
    <property type="match status" value="1"/>
</dbReference>
<evidence type="ECO:0000313" key="2">
    <source>
        <dbReference type="EMBL" id="KAK5637677.1"/>
    </source>
</evidence>
<sequence length="80" mass="8706">MGDGHSTNHFGYGYAKLVCETILANVALTAKDEMEVCSVRLGQVAGASTNGFWNSKEHIPALVSFAQRMGKWPDFKGVRC</sequence>
<organism evidence="2 3">
    <name type="scientific">Xylaria bambusicola</name>
    <dbReference type="NCBI Taxonomy" id="326684"/>
    <lineage>
        <taxon>Eukaryota</taxon>
        <taxon>Fungi</taxon>
        <taxon>Dikarya</taxon>
        <taxon>Ascomycota</taxon>
        <taxon>Pezizomycotina</taxon>
        <taxon>Sordariomycetes</taxon>
        <taxon>Xylariomycetidae</taxon>
        <taxon>Xylariales</taxon>
        <taxon>Xylariaceae</taxon>
        <taxon>Xylaria</taxon>
    </lineage>
</organism>
<feature type="domain" description="Thioester reductase (TE)" evidence="1">
    <location>
        <begin position="9"/>
        <end position="75"/>
    </location>
</feature>
<dbReference type="Proteomes" id="UP001305414">
    <property type="component" value="Unassembled WGS sequence"/>
</dbReference>
<protein>
    <recommendedName>
        <fullName evidence="1">Thioester reductase (TE) domain-containing protein</fullName>
    </recommendedName>
</protein>
<dbReference type="EMBL" id="JAWHQM010000233">
    <property type="protein sequence ID" value="KAK5637677.1"/>
    <property type="molecule type" value="Genomic_DNA"/>
</dbReference>
<evidence type="ECO:0000259" key="1">
    <source>
        <dbReference type="Pfam" id="PF07993"/>
    </source>
</evidence>
<keyword evidence="3" id="KW-1185">Reference proteome</keyword>
<dbReference type="Gene3D" id="3.40.50.720">
    <property type="entry name" value="NAD(P)-binding Rossmann-like Domain"/>
    <property type="match status" value="1"/>
</dbReference>